<evidence type="ECO:0000256" key="1">
    <source>
        <dbReference type="SAM" id="MobiDB-lite"/>
    </source>
</evidence>
<name>A0A1B9GWR5_9TREE</name>
<reference evidence="2 3" key="1">
    <citation type="submission" date="2013-07" db="EMBL/GenBank/DDBJ databases">
        <title>The Genome Sequence of Cryptococcus heveanensis BCC8398.</title>
        <authorList>
            <consortium name="The Broad Institute Genome Sequencing Platform"/>
            <person name="Cuomo C."/>
            <person name="Litvintseva A."/>
            <person name="Chen Y."/>
            <person name="Heitman J."/>
            <person name="Sun S."/>
            <person name="Springer D."/>
            <person name="Dromer F."/>
            <person name="Young S.K."/>
            <person name="Zeng Q."/>
            <person name="Gargeya S."/>
            <person name="Fitzgerald M."/>
            <person name="Abouelleil A."/>
            <person name="Alvarado L."/>
            <person name="Berlin A.M."/>
            <person name="Chapman S.B."/>
            <person name="Dewar J."/>
            <person name="Goldberg J."/>
            <person name="Griggs A."/>
            <person name="Gujja S."/>
            <person name="Hansen M."/>
            <person name="Howarth C."/>
            <person name="Imamovic A."/>
            <person name="Larimer J."/>
            <person name="McCowan C."/>
            <person name="Murphy C."/>
            <person name="Pearson M."/>
            <person name="Priest M."/>
            <person name="Roberts A."/>
            <person name="Saif S."/>
            <person name="Shea T."/>
            <person name="Sykes S."/>
            <person name="Wortman J."/>
            <person name="Nusbaum C."/>
            <person name="Birren B."/>
        </authorList>
    </citation>
    <scope>NUCLEOTIDE SEQUENCE [LARGE SCALE GENOMIC DNA]</scope>
    <source>
        <strain evidence="2 3">BCC8398</strain>
    </source>
</reference>
<feature type="compositionally biased region" description="Acidic residues" evidence="1">
    <location>
        <begin position="359"/>
        <end position="396"/>
    </location>
</feature>
<feature type="compositionally biased region" description="Polar residues" evidence="1">
    <location>
        <begin position="542"/>
        <end position="557"/>
    </location>
</feature>
<organism evidence="2 3">
    <name type="scientific">Kwoniella heveanensis BCC8398</name>
    <dbReference type="NCBI Taxonomy" id="1296120"/>
    <lineage>
        <taxon>Eukaryota</taxon>
        <taxon>Fungi</taxon>
        <taxon>Dikarya</taxon>
        <taxon>Basidiomycota</taxon>
        <taxon>Agaricomycotina</taxon>
        <taxon>Tremellomycetes</taxon>
        <taxon>Tremellales</taxon>
        <taxon>Cryptococcaceae</taxon>
        <taxon>Kwoniella</taxon>
    </lineage>
</organism>
<feature type="compositionally biased region" description="Basic and acidic residues" evidence="1">
    <location>
        <begin position="560"/>
        <end position="570"/>
    </location>
</feature>
<feature type="compositionally biased region" description="Polar residues" evidence="1">
    <location>
        <begin position="318"/>
        <end position="327"/>
    </location>
</feature>
<feature type="region of interest" description="Disordered" evidence="1">
    <location>
        <begin position="542"/>
        <end position="570"/>
    </location>
</feature>
<evidence type="ECO:0000313" key="2">
    <source>
        <dbReference type="EMBL" id="OCF35474.1"/>
    </source>
</evidence>
<protein>
    <submittedName>
        <fullName evidence="2">Uncharacterized protein</fullName>
    </submittedName>
</protein>
<dbReference type="EMBL" id="KI669499">
    <property type="protein sequence ID" value="OCF35474.1"/>
    <property type="molecule type" value="Genomic_DNA"/>
</dbReference>
<feature type="compositionally biased region" description="Polar residues" evidence="1">
    <location>
        <begin position="61"/>
        <end position="101"/>
    </location>
</feature>
<feature type="compositionally biased region" description="Basic and acidic residues" evidence="1">
    <location>
        <begin position="38"/>
        <end position="51"/>
    </location>
</feature>
<feature type="region of interest" description="Disordered" evidence="1">
    <location>
        <begin position="1"/>
        <end position="135"/>
    </location>
</feature>
<dbReference type="AlphaFoldDB" id="A0A1B9GWR5"/>
<gene>
    <name evidence="2" type="ORF">I316_03026</name>
</gene>
<dbReference type="Proteomes" id="UP000092666">
    <property type="component" value="Unassembled WGS sequence"/>
</dbReference>
<feature type="compositionally biased region" description="Acidic residues" evidence="1">
    <location>
        <begin position="209"/>
        <end position="228"/>
    </location>
</feature>
<keyword evidence="3" id="KW-1185">Reference proteome</keyword>
<dbReference type="OrthoDB" id="2597002at2759"/>
<sequence length="570" mass="60459">MRSQPDSRPLSPQILTPVNEPQIDGLPPAPTILMSSDGEDRVSDLGAERITGRPVSLLTAMIQTSDSHKPGTSSRANSHAASDQASALSSVPSTAFSSPRNLSHGILQQGGRASDQVGSSSILRRESAGGSSEGALYEPAVGLGLGGVEKLHHRLQNVEERRERIEWADDVAGKLSTPHRPGGLKFAVASQPSHAIGRSTAVRALKADDEMDEEDSDEGYQEDEEGGFDTDSSGELSDDDVDSRYPFARSTNFEEPRFIGSTQISANKPLSPAPALLPPPSRRGRGHIRVDESAAPPGEQNNTCSRHRSPPPTRSRSGSQARSSTPGSPMKRHHSGRLSDAGPREGRAGSPMPGRIQVDPDDDDDQAAQEGEEENGDGYDNEGVGEEDGADPDQEEVDHAAGGWRSDDAIFHGPKARQVKPIIIHRQRRHSSALAQAHAVFVNSDEEGESSTPAIGTSVRGLLRRASAHLANFRRPSSGGMHRIGSEDGSHSGGGGGLSGRLSTQTTCPPALDETPAMAQGLFTHEYGDGQGGLAHRLETTLLSPSNPSSANVSRSVSMKRAEQVEEELR</sequence>
<accession>A0A1B9GWR5</accession>
<feature type="compositionally biased region" description="Pro residues" evidence="1">
    <location>
        <begin position="271"/>
        <end position="281"/>
    </location>
</feature>
<reference evidence="3" key="2">
    <citation type="submission" date="2013-12" db="EMBL/GenBank/DDBJ databases">
        <title>Evolution of pathogenesis and genome organization in the Tremellales.</title>
        <authorList>
            <person name="Cuomo C."/>
            <person name="Litvintseva A."/>
            <person name="Heitman J."/>
            <person name="Chen Y."/>
            <person name="Sun S."/>
            <person name="Springer D."/>
            <person name="Dromer F."/>
            <person name="Young S."/>
            <person name="Zeng Q."/>
            <person name="Chapman S."/>
            <person name="Gujja S."/>
            <person name="Saif S."/>
            <person name="Birren B."/>
        </authorList>
    </citation>
    <scope>NUCLEOTIDE SEQUENCE [LARGE SCALE GENOMIC DNA]</scope>
    <source>
        <strain evidence="3">BCC8398</strain>
    </source>
</reference>
<evidence type="ECO:0000313" key="3">
    <source>
        <dbReference type="Proteomes" id="UP000092666"/>
    </source>
</evidence>
<feature type="region of interest" description="Disordered" evidence="1">
    <location>
        <begin position="203"/>
        <end position="414"/>
    </location>
</feature>
<feature type="region of interest" description="Disordered" evidence="1">
    <location>
        <begin position="471"/>
        <end position="509"/>
    </location>
</feature>
<proteinExistence type="predicted"/>